<evidence type="ECO:0000313" key="2">
    <source>
        <dbReference type="Proteomes" id="UP000759443"/>
    </source>
</evidence>
<dbReference type="InterPro" id="IPR021508">
    <property type="entry name" value="Gp17-like"/>
</dbReference>
<organism evidence="1 2">
    <name type="scientific">Rhizobium halophytocola</name>
    <dbReference type="NCBI Taxonomy" id="735519"/>
    <lineage>
        <taxon>Bacteria</taxon>
        <taxon>Pseudomonadati</taxon>
        <taxon>Pseudomonadota</taxon>
        <taxon>Alphaproteobacteria</taxon>
        <taxon>Hyphomicrobiales</taxon>
        <taxon>Rhizobiaceae</taxon>
        <taxon>Rhizobium/Agrobacterium group</taxon>
        <taxon>Rhizobium</taxon>
    </lineage>
</organism>
<evidence type="ECO:0000313" key="1">
    <source>
        <dbReference type="EMBL" id="MBP1849693.1"/>
    </source>
</evidence>
<comment type="caution">
    <text evidence="1">The sequence shown here is derived from an EMBL/GenBank/DDBJ whole genome shotgun (WGS) entry which is preliminary data.</text>
</comment>
<evidence type="ECO:0008006" key="3">
    <source>
        <dbReference type="Google" id="ProtNLM"/>
    </source>
</evidence>
<accession>A0ABS4DVH8</accession>
<reference evidence="1 2" key="1">
    <citation type="submission" date="2021-03" db="EMBL/GenBank/DDBJ databases">
        <title>Genomic Encyclopedia of Type Strains, Phase IV (KMG-IV): sequencing the most valuable type-strain genomes for metagenomic binning, comparative biology and taxonomic classification.</title>
        <authorList>
            <person name="Goeker M."/>
        </authorList>
    </citation>
    <scope>NUCLEOTIDE SEQUENCE [LARGE SCALE GENOMIC DNA]</scope>
    <source>
        <strain evidence="1 2">DSM 21600</strain>
    </source>
</reference>
<proteinExistence type="predicted"/>
<name>A0ABS4DVH8_9HYPH</name>
<protein>
    <recommendedName>
        <fullName evidence="3">DUF3168 domain-containing protein</fullName>
    </recommendedName>
</protein>
<keyword evidence="2" id="KW-1185">Reference proteome</keyword>
<dbReference type="EMBL" id="JAGGJU010000003">
    <property type="protein sequence ID" value="MBP1849693.1"/>
    <property type="molecule type" value="Genomic_DNA"/>
</dbReference>
<dbReference type="Pfam" id="PF11367">
    <property type="entry name" value="Tail_completion_gp17"/>
    <property type="match status" value="1"/>
</dbReference>
<dbReference type="RefSeq" id="WP_209943027.1">
    <property type="nucleotide sequence ID" value="NZ_JAGGJU010000003.1"/>
</dbReference>
<dbReference type="Proteomes" id="UP000759443">
    <property type="component" value="Unassembled WGS sequence"/>
</dbReference>
<gene>
    <name evidence="1" type="ORF">J2Z17_001114</name>
</gene>
<sequence>MEEAVTELLLSDAGLRSLVSDNVFWGRLPQSIKAPDYCIFQLVGGGPDYVSSGRSGLEQSRLQIDGYSKQAFKCRDIANAAARVLDLHRGTVLGVRFQGGFIDTPRDFQPETAGNASALFRRSLDILLWHSS</sequence>